<evidence type="ECO:0000256" key="1">
    <source>
        <dbReference type="SAM" id="MobiDB-lite"/>
    </source>
</evidence>
<comment type="caution">
    <text evidence="2">The sequence shown here is derived from an EMBL/GenBank/DDBJ whole genome shotgun (WGS) entry which is preliminary data.</text>
</comment>
<feature type="region of interest" description="Disordered" evidence="1">
    <location>
        <begin position="1"/>
        <end position="22"/>
    </location>
</feature>
<dbReference type="Proteomes" id="UP000782312">
    <property type="component" value="Unassembled WGS sequence"/>
</dbReference>
<dbReference type="EMBL" id="JACPUR010000038">
    <property type="protein sequence ID" value="MBI3129142.1"/>
    <property type="molecule type" value="Genomic_DNA"/>
</dbReference>
<dbReference type="SUPFAM" id="SSF160904">
    <property type="entry name" value="Jann2411-like"/>
    <property type="match status" value="1"/>
</dbReference>
<sequence length="234" mass="26591">MKESRSGRKRKDFPGTAAAPGGGRPCSPILDFCNAPLEPETWQASCLDLLRREGVLPFTFAKDEEESLKQFTFNGARVTFGNVEFLRGRFGRILGDIAGEGKFAPKDIELLNAALAQARGMRFRLDRVLSPTRDAEDSVFLRPLTFDLEFLLHFAVARFLSGLEPQRLKKCPNCARLFLLDAMHRKRFCTDSCRTGFHNRIRVETGRQALYMRRRREAIRLKAQALPTEIPTDL</sequence>
<accession>A0A932I197</accession>
<name>A0A932I197_UNCTE</name>
<proteinExistence type="predicted"/>
<evidence type="ECO:0000313" key="3">
    <source>
        <dbReference type="Proteomes" id="UP000782312"/>
    </source>
</evidence>
<dbReference type="InterPro" id="IPR023286">
    <property type="entry name" value="ABATE_dom_sf"/>
</dbReference>
<protein>
    <submittedName>
        <fullName evidence="2">Uncharacterized protein</fullName>
    </submittedName>
</protein>
<dbReference type="AlphaFoldDB" id="A0A932I197"/>
<evidence type="ECO:0000313" key="2">
    <source>
        <dbReference type="EMBL" id="MBI3129142.1"/>
    </source>
</evidence>
<reference evidence="2" key="1">
    <citation type="submission" date="2020-07" db="EMBL/GenBank/DDBJ databases">
        <title>Huge and variable diversity of episymbiotic CPR bacteria and DPANN archaea in groundwater ecosystems.</title>
        <authorList>
            <person name="He C.Y."/>
            <person name="Keren R."/>
            <person name="Whittaker M."/>
            <person name="Farag I.F."/>
            <person name="Doudna J."/>
            <person name="Cate J.H.D."/>
            <person name="Banfield J.F."/>
        </authorList>
    </citation>
    <scope>NUCLEOTIDE SEQUENCE</scope>
    <source>
        <strain evidence="2">NC_groundwater_763_Ag_S-0.2um_68_21</strain>
    </source>
</reference>
<dbReference type="Gene3D" id="1.10.3300.10">
    <property type="entry name" value="Jann2411-like domain"/>
    <property type="match status" value="1"/>
</dbReference>
<gene>
    <name evidence="2" type="ORF">HYZ11_16165</name>
</gene>
<organism evidence="2 3">
    <name type="scientific">Tectimicrobiota bacterium</name>
    <dbReference type="NCBI Taxonomy" id="2528274"/>
    <lineage>
        <taxon>Bacteria</taxon>
        <taxon>Pseudomonadati</taxon>
        <taxon>Nitrospinota/Tectimicrobiota group</taxon>
        <taxon>Candidatus Tectimicrobiota</taxon>
    </lineage>
</organism>